<evidence type="ECO:0000256" key="1">
    <source>
        <dbReference type="ARBA" id="ARBA00003767"/>
    </source>
</evidence>
<evidence type="ECO:0000256" key="9">
    <source>
        <dbReference type="ARBA" id="ARBA00023163"/>
    </source>
</evidence>
<dbReference type="PROSITE" id="PS00028">
    <property type="entry name" value="ZINC_FINGER_C2H2_1"/>
    <property type="match status" value="5"/>
</dbReference>
<feature type="binding site" evidence="12">
    <location>
        <position position="54"/>
    </location>
    <ligand>
        <name>Zn(2+)</name>
        <dbReference type="ChEBI" id="CHEBI:29105"/>
    </ligand>
</feature>
<dbReference type="FunFam" id="3.30.160.60:FF:000363">
    <property type="entry name" value="Zinc finger protein 239"/>
    <property type="match status" value="1"/>
</dbReference>
<dbReference type="Proteomes" id="UP001652661">
    <property type="component" value="Chromosome 3R"/>
</dbReference>
<keyword evidence="10" id="KW-0539">Nucleus</keyword>
<keyword evidence="9" id="KW-0804">Transcription</keyword>
<dbReference type="GO" id="GO:0000981">
    <property type="term" value="F:DNA-binding transcription factor activity, RNA polymerase II-specific"/>
    <property type="evidence" value="ECO:0007669"/>
    <property type="project" value="TreeGrafter"/>
</dbReference>
<evidence type="ECO:0000256" key="12">
    <source>
        <dbReference type="PROSITE-ProRule" id="PRU01263"/>
    </source>
</evidence>
<feature type="domain" description="C2H2-type" evidence="13">
    <location>
        <begin position="154"/>
        <end position="181"/>
    </location>
</feature>
<evidence type="ECO:0000256" key="4">
    <source>
        <dbReference type="ARBA" id="ARBA00022737"/>
    </source>
</evidence>
<dbReference type="InterPro" id="IPR013087">
    <property type="entry name" value="Znf_C2H2_type"/>
</dbReference>
<comment type="subcellular location">
    <subcellularLocation>
        <location evidence="2">Nucleus</location>
    </subcellularLocation>
</comment>
<organism evidence="15 16">
    <name type="scientific">Drosophila kikkawai</name>
    <name type="common">Fruit fly</name>
    <dbReference type="NCBI Taxonomy" id="30033"/>
    <lineage>
        <taxon>Eukaryota</taxon>
        <taxon>Metazoa</taxon>
        <taxon>Ecdysozoa</taxon>
        <taxon>Arthropoda</taxon>
        <taxon>Hexapoda</taxon>
        <taxon>Insecta</taxon>
        <taxon>Pterygota</taxon>
        <taxon>Neoptera</taxon>
        <taxon>Endopterygota</taxon>
        <taxon>Diptera</taxon>
        <taxon>Brachycera</taxon>
        <taxon>Muscomorpha</taxon>
        <taxon>Ephydroidea</taxon>
        <taxon>Drosophilidae</taxon>
        <taxon>Drosophila</taxon>
        <taxon>Sophophora</taxon>
    </lineage>
</organism>
<feature type="binding site" evidence="12">
    <location>
        <position position="57"/>
    </location>
    <ligand>
        <name>Zn(2+)</name>
        <dbReference type="ChEBI" id="CHEBI:29105"/>
    </ligand>
</feature>
<dbReference type="PANTHER" id="PTHR24394">
    <property type="entry name" value="ZINC FINGER PROTEIN"/>
    <property type="match status" value="1"/>
</dbReference>
<sequence>MDITKVCRVCANQIRNQSRQRNIFKYMRGKLNDQLKLITGVELTATEGLPEFLCDRCTSELDLAVKFRERCIFSQKYLLDIKTKTQDLHPSKIASPELHEQLIDAEEFVTCNEEDEVESHTDEDPEALVMAAAEQAEIQEKRQERASKRSKNFFICNECGRIFNDECQYNDHLEGHLGRREMRHFFPCPECPQIFKRKFTLKEHRTRNHLGHRQFVCSTCNEVFIALGDKLRHEKAHQNERPYPCLECGMCFSSVVELQAHSSTHPEDKWKFRCEPCNENFQSRKDVQTHSKTANHKLMTKHMQDEITKLFDS</sequence>
<keyword evidence="4" id="KW-0677">Repeat</keyword>
<dbReference type="GO" id="GO:0003677">
    <property type="term" value="F:DNA binding"/>
    <property type="evidence" value="ECO:0007669"/>
    <property type="project" value="UniProtKB-KW"/>
</dbReference>
<evidence type="ECO:0000313" key="16">
    <source>
        <dbReference type="RefSeq" id="XP_017023382.1"/>
    </source>
</evidence>
<keyword evidence="15" id="KW-1185">Reference proteome</keyword>
<feature type="binding site" evidence="12">
    <location>
        <position position="7"/>
    </location>
    <ligand>
        <name>Zn(2+)</name>
        <dbReference type="ChEBI" id="CHEBI:29105"/>
    </ligand>
</feature>
<dbReference type="RefSeq" id="XP_017023382.1">
    <property type="nucleotide sequence ID" value="XM_017167893.3"/>
</dbReference>
<dbReference type="SMART" id="SM00868">
    <property type="entry name" value="zf-AD"/>
    <property type="match status" value="1"/>
</dbReference>
<feature type="domain" description="C2H2-type" evidence="13">
    <location>
        <begin position="186"/>
        <end position="214"/>
    </location>
</feature>
<dbReference type="Gene3D" id="3.40.1800.20">
    <property type="match status" value="1"/>
</dbReference>
<evidence type="ECO:0000256" key="10">
    <source>
        <dbReference type="ARBA" id="ARBA00023242"/>
    </source>
</evidence>
<reference evidence="16" key="1">
    <citation type="submission" date="2025-08" db="UniProtKB">
        <authorList>
            <consortium name="RefSeq"/>
        </authorList>
    </citation>
    <scope>IDENTIFICATION</scope>
    <source>
        <strain evidence="16">14028-0561.14</strain>
        <tissue evidence="16">Whole fly</tissue>
    </source>
</reference>
<evidence type="ECO:0000256" key="3">
    <source>
        <dbReference type="ARBA" id="ARBA00022723"/>
    </source>
</evidence>
<gene>
    <name evidence="16" type="primary">LOC108075440</name>
</gene>
<keyword evidence="8" id="KW-0238">DNA-binding</keyword>
<evidence type="ECO:0000313" key="15">
    <source>
        <dbReference type="Proteomes" id="UP001652661"/>
    </source>
</evidence>
<keyword evidence="7" id="KW-0805">Transcription regulation</keyword>
<evidence type="ECO:0000256" key="11">
    <source>
        <dbReference type="PROSITE-ProRule" id="PRU00042"/>
    </source>
</evidence>
<dbReference type="GO" id="GO:0005634">
    <property type="term" value="C:nucleus"/>
    <property type="evidence" value="ECO:0007669"/>
    <property type="project" value="UniProtKB-SubCell"/>
</dbReference>
<keyword evidence="6 12" id="KW-0862">Zinc</keyword>
<accession>A0A6P4I392</accession>
<dbReference type="GO" id="GO:0008270">
    <property type="term" value="F:zinc ion binding"/>
    <property type="evidence" value="ECO:0007669"/>
    <property type="project" value="UniProtKB-UniRule"/>
</dbReference>
<dbReference type="Pfam" id="PF00096">
    <property type="entry name" value="zf-C2H2"/>
    <property type="match status" value="3"/>
</dbReference>
<evidence type="ECO:0000259" key="14">
    <source>
        <dbReference type="PROSITE" id="PS51915"/>
    </source>
</evidence>
<evidence type="ECO:0000256" key="7">
    <source>
        <dbReference type="ARBA" id="ARBA00023015"/>
    </source>
</evidence>
<name>A0A6P4I392_DROKI</name>
<evidence type="ECO:0000256" key="2">
    <source>
        <dbReference type="ARBA" id="ARBA00004123"/>
    </source>
</evidence>
<comment type="function">
    <text evidence="1">May be involved in transcriptional regulation.</text>
</comment>
<proteinExistence type="predicted"/>
<feature type="domain" description="C2H2-type" evidence="13">
    <location>
        <begin position="243"/>
        <end position="270"/>
    </location>
</feature>
<dbReference type="PANTHER" id="PTHR24394:SF29">
    <property type="entry name" value="MYONEURIN"/>
    <property type="match status" value="1"/>
</dbReference>
<dbReference type="PROSITE" id="PS50157">
    <property type="entry name" value="ZINC_FINGER_C2H2_2"/>
    <property type="match status" value="5"/>
</dbReference>
<dbReference type="SUPFAM" id="SSF57667">
    <property type="entry name" value="beta-beta-alpha zinc fingers"/>
    <property type="match status" value="3"/>
</dbReference>
<feature type="domain" description="ZAD" evidence="14">
    <location>
        <begin position="5"/>
        <end position="81"/>
    </location>
</feature>
<evidence type="ECO:0000256" key="6">
    <source>
        <dbReference type="ARBA" id="ARBA00022833"/>
    </source>
</evidence>
<dbReference type="PROSITE" id="PS51915">
    <property type="entry name" value="ZAD"/>
    <property type="match status" value="1"/>
</dbReference>
<dbReference type="Pfam" id="PF07776">
    <property type="entry name" value="zf-AD"/>
    <property type="match status" value="1"/>
</dbReference>
<evidence type="ECO:0000256" key="5">
    <source>
        <dbReference type="ARBA" id="ARBA00022771"/>
    </source>
</evidence>
<dbReference type="OrthoDB" id="7849674at2759"/>
<keyword evidence="5 11" id="KW-0863">Zinc-finger</keyword>
<dbReference type="InterPro" id="IPR036236">
    <property type="entry name" value="Znf_C2H2_sf"/>
</dbReference>
<evidence type="ECO:0000256" key="8">
    <source>
        <dbReference type="ARBA" id="ARBA00023125"/>
    </source>
</evidence>
<dbReference type="SUPFAM" id="SSF57716">
    <property type="entry name" value="Glucocorticoid receptor-like (DNA-binding domain)"/>
    <property type="match status" value="1"/>
</dbReference>
<protein>
    <submittedName>
        <fullName evidence="16">Transcription factor Ouib</fullName>
    </submittedName>
</protein>
<feature type="domain" description="C2H2-type" evidence="13">
    <location>
        <begin position="272"/>
        <end position="296"/>
    </location>
</feature>
<dbReference type="Gene3D" id="3.30.160.60">
    <property type="entry name" value="Classic Zinc Finger"/>
    <property type="match status" value="2"/>
</dbReference>
<dbReference type="SMART" id="SM00355">
    <property type="entry name" value="ZnF_C2H2"/>
    <property type="match status" value="5"/>
</dbReference>
<evidence type="ECO:0000259" key="13">
    <source>
        <dbReference type="PROSITE" id="PS50157"/>
    </source>
</evidence>
<keyword evidence="3 12" id="KW-0479">Metal-binding</keyword>
<feature type="binding site" evidence="12">
    <location>
        <position position="10"/>
    </location>
    <ligand>
        <name>Zn(2+)</name>
        <dbReference type="ChEBI" id="CHEBI:29105"/>
    </ligand>
</feature>
<dbReference type="GeneID" id="108075440"/>
<dbReference type="AlphaFoldDB" id="A0A6P4I392"/>
<dbReference type="InterPro" id="IPR012934">
    <property type="entry name" value="Znf_AD"/>
</dbReference>
<feature type="domain" description="C2H2-type" evidence="13">
    <location>
        <begin position="215"/>
        <end position="242"/>
    </location>
</feature>